<dbReference type="InterPro" id="IPR050188">
    <property type="entry name" value="RluA_PseudoU_synthase"/>
</dbReference>
<dbReference type="EMBL" id="CP002198">
    <property type="protein sequence ID" value="ADN16280.1"/>
    <property type="molecule type" value="Genomic_DNA"/>
</dbReference>
<keyword evidence="3" id="KW-0413">Isomerase</keyword>
<dbReference type="Pfam" id="PF00849">
    <property type="entry name" value="PseudoU_synth_2"/>
    <property type="match status" value="1"/>
</dbReference>
<dbReference type="KEGG" id="cyj:Cyan7822_4366"/>
<evidence type="ECO:0000313" key="5">
    <source>
        <dbReference type="EMBL" id="ADN16280.1"/>
    </source>
</evidence>
<dbReference type="SUPFAM" id="SSF55120">
    <property type="entry name" value="Pseudouridine synthase"/>
    <property type="match status" value="1"/>
</dbReference>
<dbReference type="GO" id="GO:0009982">
    <property type="term" value="F:pseudouridine synthase activity"/>
    <property type="evidence" value="ECO:0007669"/>
    <property type="project" value="InterPro"/>
</dbReference>
<dbReference type="GO" id="GO:0140098">
    <property type="term" value="F:catalytic activity, acting on RNA"/>
    <property type="evidence" value="ECO:0007669"/>
    <property type="project" value="UniProtKB-ARBA"/>
</dbReference>
<dbReference type="InterPro" id="IPR020103">
    <property type="entry name" value="PsdUridine_synth_cat_dom_sf"/>
</dbReference>
<dbReference type="InterPro" id="IPR006224">
    <property type="entry name" value="PsdUridine_synth_RluA-like_CS"/>
</dbReference>
<evidence type="ECO:0000256" key="3">
    <source>
        <dbReference type="RuleBase" id="RU362028"/>
    </source>
</evidence>
<dbReference type="InterPro" id="IPR006145">
    <property type="entry name" value="PsdUridine_synth_RsuA/RluA"/>
</dbReference>
<accession>E0UB35</accession>
<sequence>MNKGWIYEEQVSKTEAGLTLIEYYTQKYSHSGPSEWLERIQSGQILIDGCSQDPQTLLQPGQKLTYHRPPWEEPEVPLSFEVFYEDDEVLVVAKPSLLPVLPGGGFLEHTLLSLLQQQYPQRTPIPVHRLGRGTSGLVLLARSPHARANLTEQMRSHQVGKIYRALVGSGNIPDHFVITHPIGKIPHPVLGYVFGATADGMKAYSECHVLKRNPTTTLVEVKILTGRPHQIRIHLAVAGYPLIGDPLYQIGGVPRIPEPIAGEKLPVPGDGGYHLHAYGLSFFHPVTGKLIELICPPPTPLI</sequence>
<protein>
    <recommendedName>
        <fullName evidence="3">Pseudouridine synthase</fullName>
        <ecNumber evidence="3">5.4.99.-</ecNumber>
    </recommendedName>
</protein>
<dbReference type="PANTHER" id="PTHR21600">
    <property type="entry name" value="MITOCHONDRIAL RNA PSEUDOURIDINE SYNTHASE"/>
    <property type="match status" value="1"/>
</dbReference>
<comment type="catalytic activity">
    <reaction evidence="1 3">
        <text>a uridine in RNA = a pseudouridine in RNA</text>
        <dbReference type="Rhea" id="RHEA:48348"/>
        <dbReference type="Rhea" id="RHEA-COMP:12068"/>
        <dbReference type="Rhea" id="RHEA-COMP:12069"/>
        <dbReference type="ChEBI" id="CHEBI:65314"/>
        <dbReference type="ChEBI" id="CHEBI:65315"/>
    </reaction>
</comment>
<evidence type="ECO:0000256" key="2">
    <source>
        <dbReference type="ARBA" id="ARBA00010876"/>
    </source>
</evidence>
<comment type="function">
    <text evidence="3">Responsible for synthesis of pseudouridine from uracil.</text>
</comment>
<dbReference type="InterPro" id="IPR006225">
    <property type="entry name" value="PsdUridine_synth_RluC/D"/>
</dbReference>
<dbReference type="OrthoDB" id="9807829at2"/>
<dbReference type="CDD" id="cd02869">
    <property type="entry name" value="PseudoU_synth_RluA_like"/>
    <property type="match status" value="1"/>
</dbReference>
<dbReference type="Proteomes" id="UP000008206">
    <property type="component" value="Chromosome"/>
</dbReference>
<dbReference type="RefSeq" id="WP_013324343.1">
    <property type="nucleotide sequence ID" value="NC_014501.1"/>
</dbReference>
<gene>
    <name evidence="5" type="ordered locus">Cyan7822_4366</name>
</gene>
<dbReference type="GO" id="GO:0003723">
    <property type="term" value="F:RNA binding"/>
    <property type="evidence" value="ECO:0007669"/>
    <property type="project" value="InterPro"/>
</dbReference>
<dbReference type="STRING" id="497965.Cyan7822_4366"/>
<dbReference type="NCBIfam" id="TIGR00005">
    <property type="entry name" value="rluA_subfam"/>
    <property type="match status" value="1"/>
</dbReference>
<dbReference type="Gene3D" id="3.30.2350.10">
    <property type="entry name" value="Pseudouridine synthase"/>
    <property type="match status" value="1"/>
</dbReference>
<dbReference type="GO" id="GO:0000455">
    <property type="term" value="P:enzyme-directed rRNA pseudouridine synthesis"/>
    <property type="evidence" value="ECO:0007669"/>
    <property type="project" value="TreeGrafter"/>
</dbReference>
<dbReference type="PANTHER" id="PTHR21600:SF88">
    <property type="entry name" value="RNA PSEUDOURIDINE SYNTHASE 5"/>
    <property type="match status" value="1"/>
</dbReference>
<evidence type="ECO:0000256" key="1">
    <source>
        <dbReference type="ARBA" id="ARBA00000073"/>
    </source>
</evidence>
<name>E0UB35_GLOV7</name>
<dbReference type="EC" id="5.4.99.-" evidence="3"/>
<dbReference type="AlphaFoldDB" id="E0UB35"/>
<dbReference type="PROSITE" id="PS01129">
    <property type="entry name" value="PSI_RLU"/>
    <property type="match status" value="1"/>
</dbReference>
<dbReference type="eggNOG" id="COG0564">
    <property type="taxonomic scope" value="Bacteria"/>
</dbReference>
<proteinExistence type="inferred from homology"/>
<keyword evidence="6" id="KW-1185">Reference proteome</keyword>
<feature type="domain" description="Pseudouridine synthase RsuA/RluA-like" evidence="4">
    <location>
        <begin position="89"/>
        <end position="236"/>
    </location>
</feature>
<evidence type="ECO:0000313" key="6">
    <source>
        <dbReference type="Proteomes" id="UP000008206"/>
    </source>
</evidence>
<reference evidence="6" key="1">
    <citation type="journal article" date="2011" name="MBio">
        <title>Novel metabolic attributes of the genus Cyanothece, comprising a group of unicellular nitrogen-fixing Cyanobacteria.</title>
        <authorList>
            <person name="Bandyopadhyay A."/>
            <person name="Elvitigala T."/>
            <person name="Welsh E."/>
            <person name="Stockel J."/>
            <person name="Liberton M."/>
            <person name="Min H."/>
            <person name="Sherman L.A."/>
            <person name="Pakrasi H.B."/>
        </authorList>
    </citation>
    <scope>NUCLEOTIDE SEQUENCE [LARGE SCALE GENOMIC DNA]</scope>
    <source>
        <strain evidence="6">PCC 7822</strain>
    </source>
</reference>
<dbReference type="HOGENOM" id="CLU_016902_3_0_3"/>
<evidence type="ECO:0000259" key="4">
    <source>
        <dbReference type="Pfam" id="PF00849"/>
    </source>
</evidence>
<comment type="similarity">
    <text evidence="2 3">Belongs to the pseudouridine synthase RluA family.</text>
</comment>
<organism evidence="5 6">
    <name type="scientific">Gloeothece verrucosa (strain PCC 7822)</name>
    <name type="common">Cyanothece sp. (strain PCC 7822)</name>
    <dbReference type="NCBI Taxonomy" id="497965"/>
    <lineage>
        <taxon>Bacteria</taxon>
        <taxon>Bacillati</taxon>
        <taxon>Cyanobacteriota</taxon>
        <taxon>Cyanophyceae</taxon>
        <taxon>Oscillatoriophycideae</taxon>
        <taxon>Chroococcales</taxon>
        <taxon>Aphanothecaceae</taxon>
        <taxon>Gloeothece</taxon>
        <taxon>Gloeothece verrucosa</taxon>
    </lineage>
</organism>